<evidence type="ECO:0000313" key="10">
    <source>
        <dbReference type="EMBL" id="KAL2802055.1"/>
    </source>
</evidence>
<accession>A0ABR4GSK5</accession>
<dbReference type="InterPro" id="IPR001128">
    <property type="entry name" value="Cyt_P450"/>
</dbReference>
<keyword evidence="9" id="KW-0472">Membrane</keyword>
<evidence type="ECO:0000256" key="4">
    <source>
        <dbReference type="ARBA" id="ARBA00022723"/>
    </source>
</evidence>
<dbReference type="SUPFAM" id="SSF48264">
    <property type="entry name" value="Cytochrome P450"/>
    <property type="match status" value="1"/>
</dbReference>
<dbReference type="Pfam" id="PF00067">
    <property type="entry name" value="p450"/>
    <property type="match status" value="1"/>
</dbReference>
<evidence type="ECO:0000256" key="7">
    <source>
        <dbReference type="ARBA" id="ARBA00023033"/>
    </source>
</evidence>
<protein>
    <submittedName>
        <fullName evidence="10">Cytochrome P450</fullName>
    </submittedName>
</protein>
<dbReference type="InterPro" id="IPR036396">
    <property type="entry name" value="Cyt_P450_sf"/>
</dbReference>
<evidence type="ECO:0000256" key="9">
    <source>
        <dbReference type="SAM" id="Phobius"/>
    </source>
</evidence>
<keyword evidence="11" id="KW-1185">Reference proteome</keyword>
<dbReference type="PROSITE" id="PS00086">
    <property type="entry name" value="CYTOCHROME_P450"/>
    <property type="match status" value="1"/>
</dbReference>
<reference evidence="10 11" key="1">
    <citation type="submission" date="2024-07" db="EMBL/GenBank/DDBJ databases">
        <title>Section-level genome sequencing and comparative genomics of Aspergillus sections Usti and Cavernicolus.</title>
        <authorList>
            <consortium name="Lawrence Berkeley National Laboratory"/>
            <person name="Nybo J.L."/>
            <person name="Vesth T.C."/>
            <person name="Theobald S."/>
            <person name="Frisvad J.C."/>
            <person name="Larsen T.O."/>
            <person name="Kjaerboelling I."/>
            <person name="Rothschild-Mancinelli K."/>
            <person name="Lyhne E.K."/>
            <person name="Kogle M.E."/>
            <person name="Barry K."/>
            <person name="Clum A."/>
            <person name="Na H."/>
            <person name="Ledsgaard L."/>
            <person name="Lin J."/>
            <person name="Lipzen A."/>
            <person name="Kuo A."/>
            <person name="Riley R."/>
            <person name="Mondo S."/>
            <person name="Labutti K."/>
            <person name="Haridas S."/>
            <person name="Pangalinan J."/>
            <person name="Salamov A.A."/>
            <person name="Simmons B.A."/>
            <person name="Magnuson J.K."/>
            <person name="Chen J."/>
            <person name="Drula E."/>
            <person name="Henrissat B."/>
            <person name="Wiebenga A."/>
            <person name="Lubbers R.J."/>
            <person name="Gomes A.C."/>
            <person name="Makela M.R."/>
            <person name="Stajich J."/>
            <person name="Grigoriev I.V."/>
            <person name="Mortensen U.H."/>
            <person name="De Vries R.P."/>
            <person name="Baker S.E."/>
            <person name="Andersen M.R."/>
        </authorList>
    </citation>
    <scope>NUCLEOTIDE SEQUENCE [LARGE SCALE GENOMIC DNA]</scope>
    <source>
        <strain evidence="10 11">CBS 588.65</strain>
    </source>
</reference>
<dbReference type="InterPro" id="IPR017972">
    <property type="entry name" value="Cyt_P450_CS"/>
</dbReference>
<proteinExistence type="inferred from homology"/>
<dbReference type="PANTHER" id="PTHR24305">
    <property type="entry name" value="CYTOCHROME P450"/>
    <property type="match status" value="1"/>
</dbReference>
<dbReference type="InterPro" id="IPR050121">
    <property type="entry name" value="Cytochrome_P450_monoxygenase"/>
</dbReference>
<dbReference type="PRINTS" id="PR00385">
    <property type="entry name" value="P450"/>
</dbReference>
<dbReference type="Proteomes" id="UP001610334">
    <property type="component" value="Unassembled WGS sequence"/>
</dbReference>
<dbReference type="CDD" id="cd11062">
    <property type="entry name" value="CYP58-like"/>
    <property type="match status" value="1"/>
</dbReference>
<gene>
    <name evidence="10" type="ORF">BJX63DRAFT_426338</name>
</gene>
<evidence type="ECO:0000256" key="1">
    <source>
        <dbReference type="ARBA" id="ARBA00001971"/>
    </source>
</evidence>
<keyword evidence="6 8" id="KW-0408">Iron</keyword>
<evidence type="ECO:0000256" key="2">
    <source>
        <dbReference type="ARBA" id="ARBA00010617"/>
    </source>
</evidence>
<dbReference type="PRINTS" id="PR00465">
    <property type="entry name" value="EP450IV"/>
</dbReference>
<keyword evidence="9" id="KW-1133">Transmembrane helix</keyword>
<keyword evidence="9" id="KW-0812">Transmembrane</keyword>
<keyword evidence="5 8" id="KW-0560">Oxidoreductase</keyword>
<feature type="transmembrane region" description="Helical" evidence="9">
    <location>
        <begin position="20"/>
        <end position="39"/>
    </location>
</feature>
<evidence type="ECO:0000313" key="11">
    <source>
        <dbReference type="Proteomes" id="UP001610334"/>
    </source>
</evidence>
<evidence type="ECO:0000256" key="3">
    <source>
        <dbReference type="ARBA" id="ARBA00022617"/>
    </source>
</evidence>
<evidence type="ECO:0000256" key="5">
    <source>
        <dbReference type="ARBA" id="ARBA00023002"/>
    </source>
</evidence>
<evidence type="ECO:0000256" key="8">
    <source>
        <dbReference type="RuleBase" id="RU000461"/>
    </source>
</evidence>
<comment type="cofactor">
    <cofactor evidence="1">
        <name>heme</name>
        <dbReference type="ChEBI" id="CHEBI:30413"/>
    </cofactor>
</comment>
<keyword evidence="7 8" id="KW-0503">Monooxygenase</keyword>
<comment type="similarity">
    <text evidence="2 8">Belongs to the cytochrome P450 family.</text>
</comment>
<dbReference type="Gene3D" id="1.10.630.10">
    <property type="entry name" value="Cytochrome P450"/>
    <property type="match status" value="1"/>
</dbReference>
<sequence length="529" mass="60240">MDSLLHAPIRHEDVAVRSALAVGAICIVYLAGLVIYRLFLSPLAKFPGPKLAAVTGYYELYYDVIRKGKYIFQIEKMHDKYGTSMLFTSWPIVRINPFELSIRDSDFYDELYVMGNIRKTDRYEGFVSGVVDFEGSHLATIGHDLHRKRRKPLDVYFSRQGVTRVEPIVADLTAKLVVNRLESYKGTGKVVRLDHAFTAFSGDVINRICVDKPSETYIEEPDFSPWWFDLFHLGAVSLPLFMGLPFLIHFVRLIPASIVYRFSSSVGSFSKFKIMCDQHLIEAKREKSYDAKTQPTSGRLTLFRHLVDSDLPPSELSDSRLSREAQVLIGSGTMTTAGTMSFLCYYIMSNPAIRARLAEELGPVMKDYPHKKPTWAELEKLPYFQAVIKEGLRLSFGTLHRRPRVSPDQPLRFKDWVIPAGVPVGMSAYFQHRDPNVFPQPMEFLPERWLGKVTPAMYKNYVPFSKGSRHCLGMNLAYCELNLIIAALFRPDAAKFELFETDESDVQPAHDLIVPMPKLDSMGVRVICH</sequence>
<comment type="caution">
    <text evidence="10">The sequence shown here is derived from an EMBL/GenBank/DDBJ whole genome shotgun (WGS) entry which is preliminary data.</text>
</comment>
<keyword evidence="3 8" id="KW-0349">Heme</keyword>
<evidence type="ECO:0000256" key="6">
    <source>
        <dbReference type="ARBA" id="ARBA00023004"/>
    </source>
</evidence>
<dbReference type="InterPro" id="IPR002403">
    <property type="entry name" value="Cyt_P450_E_grp-IV"/>
</dbReference>
<name>A0ABR4GSK5_9EURO</name>
<organism evidence="10 11">
    <name type="scientific">Aspergillus granulosus</name>
    <dbReference type="NCBI Taxonomy" id="176169"/>
    <lineage>
        <taxon>Eukaryota</taxon>
        <taxon>Fungi</taxon>
        <taxon>Dikarya</taxon>
        <taxon>Ascomycota</taxon>
        <taxon>Pezizomycotina</taxon>
        <taxon>Eurotiomycetes</taxon>
        <taxon>Eurotiomycetidae</taxon>
        <taxon>Eurotiales</taxon>
        <taxon>Aspergillaceae</taxon>
        <taxon>Aspergillus</taxon>
        <taxon>Aspergillus subgen. Nidulantes</taxon>
    </lineage>
</organism>
<keyword evidence="4 8" id="KW-0479">Metal-binding</keyword>
<dbReference type="EMBL" id="JBFXLT010000212">
    <property type="protein sequence ID" value="KAL2802055.1"/>
    <property type="molecule type" value="Genomic_DNA"/>
</dbReference>
<dbReference type="PANTHER" id="PTHR24305:SF157">
    <property type="entry name" value="N-ACETYLTRYPTOPHAN 6-HYDROXYLASE IVOC-RELATED"/>
    <property type="match status" value="1"/>
</dbReference>